<dbReference type="PANTHER" id="PTHR34775:SF6">
    <property type="entry name" value="TRANSMEMBRANE PROTEIN"/>
    <property type="match status" value="1"/>
</dbReference>
<feature type="compositionally biased region" description="Polar residues" evidence="1">
    <location>
        <begin position="128"/>
        <end position="137"/>
    </location>
</feature>
<dbReference type="InParanoid" id="F6HY90"/>
<feature type="compositionally biased region" description="Basic and acidic residues" evidence="1">
    <location>
        <begin position="685"/>
        <end position="697"/>
    </location>
</feature>
<evidence type="ECO:0000256" key="1">
    <source>
        <dbReference type="SAM" id="MobiDB-lite"/>
    </source>
</evidence>
<dbReference type="PANTHER" id="PTHR34775">
    <property type="entry name" value="TRANSMEMBRANE PROTEIN"/>
    <property type="match status" value="1"/>
</dbReference>
<protein>
    <submittedName>
        <fullName evidence="3">Uncharacterized protein</fullName>
    </submittedName>
</protein>
<feature type="region of interest" description="Disordered" evidence="1">
    <location>
        <begin position="34"/>
        <end position="53"/>
    </location>
</feature>
<dbReference type="eggNOG" id="ENOG502QTA3">
    <property type="taxonomic scope" value="Eukaryota"/>
</dbReference>
<evidence type="ECO:0000313" key="4">
    <source>
        <dbReference type="Proteomes" id="UP000009183"/>
    </source>
</evidence>
<accession>F6HY90</accession>
<dbReference type="AlphaFoldDB" id="F6HY90"/>
<gene>
    <name evidence="3" type="ordered locus">VIT_09s0002g03350</name>
</gene>
<dbReference type="ExpressionAtlas" id="F6HY90">
    <property type="expression patterns" value="baseline and differential"/>
</dbReference>
<sequence>MESNRVNVDPIPLCKNVKGKRVTKIGNVSEIGLNENNPNRSFQNPKKSTTKNFMSPTISAASKATLPRKKILAERNEASGSILSDAHFSKTPQDAKSPADVGINGSDGPLCRTTPLSYRASESEGDDQNSVPDSSSRPYDPLTNYLSPRPKFLRYNPNRRREIFLLKENEIEDGNGRLSIGRSVSFESQNASDEDGARDTSSQGGSVQPEDEEIVEDEEDIEEEEEQRGWSLKGVLNTLFVFVLLVLSTSYISSMNSPSPTPSPAMEAIEGIKDGYLKIQSHIFGAASVKGLEDGLSQAIEGVQNGYLKIQSHMFGATSVKNSESGSEFMEQQEDRKMGLIEANQGAVEGEVAGDENGGVAEETDELGQVVELQQGEENEDLCGREMGKTLDVSDRMAANLEFQEKTAEKLEAFQDDPIQTPEPVVPGIAEKDVMNTDSISKEEQVEDDSDVGGAGNEEMVADEIEGVEDLTNKENTNVGVANLEPEVNLKEGVTEPVETDSIPKVVIWASIFAIIVAPLVLGFHLKREKTLKKDSPMTVNQCSESLVAEKSSVVVVPPNGGEDHIEKVESYADPSVEEASQEVSHIEKVESYADPSVEEASQEFSQSRAPKVELLGEYVVGEVCSTPKIYSMKSRMMMEGEESNHYSVSQEKGGTHSIPIRTQATLSALSTMDSPSYGSFTAEKSIRKKEDGRDGEVKKIVTTPVRRSSRIRTRAIMSP</sequence>
<evidence type="ECO:0000313" key="3">
    <source>
        <dbReference type="EMBL" id="CCB59413.1"/>
    </source>
</evidence>
<keyword evidence="2" id="KW-1133">Transmembrane helix</keyword>
<dbReference type="PaxDb" id="29760-VIT_09s0002g03350.t01"/>
<reference evidence="4" key="1">
    <citation type="journal article" date="2007" name="Nature">
        <title>The grapevine genome sequence suggests ancestral hexaploidization in major angiosperm phyla.</title>
        <authorList>
            <consortium name="The French-Italian Public Consortium for Grapevine Genome Characterization."/>
            <person name="Jaillon O."/>
            <person name="Aury J.-M."/>
            <person name="Noel B."/>
            <person name="Policriti A."/>
            <person name="Clepet C."/>
            <person name="Casagrande A."/>
            <person name="Choisne N."/>
            <person name="Aubourg S."/>
            <person name="Vitulo N."/>
            <person name="Jubin C."/>
            <person name="Vezzi A."/>
            <person name="Legeai F."/>
            <person name="Hugueney P."/>
            <person name="Dasilva C."/>
            <person name="Horner D."/>
            <person name="Mica E."/>
            <person name="Jublot D."/>
            <person name="Poulain J."/>
            <person name="Bruyere C."/>
            <person name="Billault A."/>
            <person name="Segurens B."/>
            <person name="Gouyvenoux M."/>
            <person name="Ugarte E."/>
            <person name="Cattonaro F."/>
            <person name="Anthouard V."/>
            <person name="Vico V."/>
            <person name="Del Fabbro C."/>
            <person name="Alaux M."/>
            <person name="Di Gaspero G."/>
            <person name="Dumas V."/>
            <person name="Felice N."/>
            <person name="Paillard S."/>
            <person name="Juman I."/>
            <person name="Moroldo M."/>
            <person name="Scalabrin S."/>
            <person name="Canaguier A."/>
            <person name="Le Clainche I."/>
            <person name="Malacrida G."/>
            <person name="Durand E."/>
            <person name="Pesole G."/>
            <person name="Laucou V."/>
            <person name="Chatelet P."/>
            <person name="Merdinoglu D."/>
            <person name="Delledonne M."/>
            <person name="Pezzotti M."/>
            <person name="Lecharny A."/>
            <person name="Scarpelli C."/>
            <person name="Artiguenave F."/>
            <person name="Pe M.E."/>
            <person name="Valle G."/>
            <person name="Morgante M."/>
            <person name="Caboche M."/>
            <person name="Adam-Blondon A.-F."/>
            <person name="Weissenbach J."/>
            <person name="Quetier F."/>
            <person name="Wincker P."/>
        </authorList>
    </citation>
    <scope>NUCLEOTIDE SEQUENCE [LARGE SCALE GENOMIC DNA]</scope>
    <source>
        <strain evidence="4">cv. Pinot noir / PN40024</strain>
    </source>
</reference>
<proteinExistence type="predicted"/>
<feature type="region of interest" description="Disordered" evidence="1">
    <location>
        <begin position="672"/>
        <end position="697"/>
    </location>
</feature>
<feature type="transmembrane region" description="Helical" evidence="2">
    <location>
        <begin position="506"/>
        <end position="526"/>
    </location>
</feature>
<keyword evidence="2" id="KW-0812">Transmembrane</keyword>
<dbReference type="HOGENOM" id="CLU_414708_0_0_1"/>
<dbReference type="Proteomes" id="UP000009183">
    <property type="component" value="Chromosome 9"/>
</dbReference>
<name>F6HY90_VITVI</name>
<evidence type="ECO:0000256" key="2">
    <source>
        <dbReference type="SAM" id="Phobius"/>
    </source>
</evidence>
<keyword evidence="4" id="KW-1185">Reference proteome</keyword>
<feature type="region of interest" description="Disordered" evidence="1">
    <location>
        <begin position="176"/>
        <end position="227"/>
    </location>
</feature>
<feature type="region of interest" description="Disordered" evidence="1">
    <location>
        <begin position="83"/>
        <end position="151"/>
    </location>
</feature>
<feature type="compositionally biased region" description="Acidic residues" evidence="1">
    <location>
        <begin position="209"/>
        <end position="226"/>
    </location>
</feature>
<keyword evidence="2" id="KW-0472">Membrane</keyword>
<organism evidence="3 4">
    <name type="scientific">Vitis vinifera</name>
    <name type="common">Grape</name>
    <dbReference type="NCBI Taxonomy" id="29760"/>
    <lineage>
        <taxon>Eukaryota</taxon>
        <taxon>Viridiplantae</taxon>
        <taxon>Streptophyta</taxon>
        <taxon>Embryophyta</taxon>
        <taxon>Tracheophyta</taxon>
        <taxon>Spermatophyta</taxon>
        <taxon>Magnoliopsida</taxon>
        <taxon>eudicotyledons</taxon>
        <taxon>Gunneridae</taxon>
        <taxon>Pentapetalae</taxon>
        <taxon>rosids</taxon>
        <taxon>Vitales</taxon>
        <taxon>Vitaceae</taxon>
        <taxon>Viteae</taxon>
        <taxon>Vitis</taxon>
    </lineage>
</organism>
<dbReference type="EMBL" id="FN596494">
    <property type="protein sequence ID" value="CCB59413.1"/>
    <property type="molecule type" value="Genomic_DNA"/>
</dbReference>